<dbReference type="GO" id="GO:0003676">
    <property type="term" value="F:nucleic acid binding"/>
    <property type="evidence" value="ECO:0007669"/>
    <property type="project" value="InterPro"/>
</dbReference>
<evidence type="ECO:0000313" key="3">
    <source>
        <dbReference type="EMBL" id="PLZ87386.1"/>
    </source>
</evidence>
<sequence>MADELAVSQQPKAFERPKLKATAAQVEREQGTVSKFSDIRGFGFIRGDHHEDIFVHFREIREAEQKLFPGDIVEFVLVKNEKGLNAKAVNVVKGAMH</sequence>
<evidence type="ECO:0000259" key="2">
    <source>
        <dbReference type="PROSITE" id="PS51857"/>
    </source>
</evidence>
<dbReference type="InterPro" id="IPR012340">
    <property type="entry name" value="NA-bd_OB-fold"/>
</dbReference>
<proteinExistence type="predicted"/>
<dbReference type="InterPro" id="IPR019844">
    <property type="entry name" value="CSD_CS"/>
</dbReference>
<accession>A0A2N6K099</accession>
<dbReference type="PRINTS" id="PR00050">
    <property type="entry name" value="COLDSHOCK"/>
</dbReference>
<organism evidence="3 4">
    <name type="scientific">Fischerella muscicola CCMEE 5323</name>
    <dbReference type="NCBI Taxonomy" id="2019572"/>
    <lineage>
        <taxon>Bacteria</taxon>
        <taxon>Bacillati</taxon>
        <taxon>Cyanobacteriota</taxon>
        <taxon>Cyanophyceae</taxon>
        <taxon>Nostocales</taxon>
        <taxon>Hapalosiphonaceae</taxon>
        <taxon>Fischerella</taxon>
    </lineage>
</organism>
<comment type="subcellular location">
    <subcellularLocation>
        <location evidence="1">Cytoplasm</location>
    </subcellularLocation>
</comment>
<name>A0A2N6K099_FISMU</name>
<dbReference type="Pfam" id="PF00313">
    <property type="entry name" value="CSD"/>
    <property type="match status" value="1"/>
</dbReference>
<dbReference type="SMART" id="SM00357">
    <property type="entry name" value="CSP"/>
    <property type="match status" value="1"/>
</dbReference>
<protein>
    <recommendedName>
        <fullName evidence="2">CSD domain-containing protein</fullName>
    </recommendedName>
</protein>
<reference evidence="3 4" key="1">
    <citation type="submission" date="2017-08" db="EMBL/GenBank/DDBJ databases">
        <title>Genomes of Fischerella (Mastigocladus) sp. strains.</title>
        <authorList>
            <person name="Miller S.R."/>
        </authorList>
    </citation>
    <scope>NUCLEOTIDE SEQUENCE [LARGE SCALE GENOMIC DNA]</scope>
    <source>
        <strain evidence="3 4">CCMEE 5323</strain>
    </source>
</reference>
<feature type="domain" description="CSD" evidence="2">
    <location>
        <begin position="28"/>
        <end position="93"/>
    </location>
</feature>
<dbReference type="PROSITE" id="PS51857">
    <property type="entry name" value="CSD_2"/>
    <property type="match status" value="1"/>
</dbReference>
<dbReference type="InterPro" id="IPR011129">
    <property type="entry name" value="CSD"/>
</dbReference>
<comment type="caution">
    <text evidence="3">The sequence shown here is derived from an EMBL/GenBank/DDBJ whole genome shotgun (WGS) entry which is preliminary data.</text>
</comment>
<dbReference type="SUPFAM" id="SSF50249">
    <property type="entry name" value="Nucleic acid-binding proteins"/>
    <property type="match status" value="1"/>
</dbReference>
<dbReference type="InterPro" id="IPR002059">
    <property type="entry name" value="CSP_DNA-bd"/>
</dbReference>
<dbReference type="EMBL" id="NRQW01000409">
    <property type="protein sequence ID" value="PLZ87386.1"/>
    <property type="molecule type" value="Genomic_DNA"/>
</dbReference>
<dbReference type="GO" id="GO:0005737">
    <property type="term" value="C:cytoplasm"/>
    <property type="evidence" value="ECO:0007669"/>
    <property type="project" value="UniProtKB-SubCell"/>
</dbReference>
<dbReference type="Proteomes" id="UP000235036">
    <property type="component" value="Unassembled WGS sequence"/>
</dbReference>
<evidence type="ECO:0000256" key="1">
    <source>
        <dbReference type="RuleBase" id="RU000408"/>
    </source>
</evidence>
<gene>
    <name evidence="3" type="ORF">CEN44_17665</name>
</gene>
<dbReference type="Gene3D" id="2.40.50.140">
    <property type="entry name" value="Nucleic acid-binding proteins"/>
    <property type="match status" value="1"/>
</dbReference>
<dbReference type="PROSITE" id="PS00352">
    <property type="entry name" value="CSD_1"/>
    <property type="match status" value="1"/>
</dbReference>
<dbReference type="AlphaFoldDB" id="A0A2N6K099"/>
<dbReference type="PANTHER" id="PTHR46565:SF20">
    <property type="entry name" value="COLD SHOCK DOMAIN-CONTAINING PROTEIN 4"/>
    <property type="match status" value="1"/>
</dbReference>
<keyword evidence="4" id="KW-1185">Reference proteome</keyword>
<dbReference type="PANTHER" id="PTHR46565">
    <property type="entry name" value="COLD SHOCK DOMAIN PROTEIN 2"/>
    <property type="match status" value="1"/>
</dbReference>
<evidence type="ECO:0000313" key="4">
    <source>
        <dbReference type="Proteomes" id="UP000235036"/>
    </source>
</evidence>